<dbReference type="RefSeq" id="WP_132702091.1">
    <property type="nucleotide sequence ID" value="NZ_SLZR01000010.1"/>
</dbReference>
<dbReference type="Pfam" id="PF11777">
    <property type="entry name" value="DUF3316"/>
    <property type="match status" value="1"/>
</dbReference>
<protein>
    <submittedName>
        <fullName evidence="2">Uncharacterized protein DUF3316</fullName>
    </submittedName>
</protein>
<feature type="chain" id="PRO_5020413912" evidence="1">
    <location>
        <begin position="24"/>
        <end position="114"/>
    </location>
</feature>
<sequence length="114" mass="12084">MNKFAKVSSAIAAAVLISSASFAGSNSGSTTLYTGTYDSASAAYEAGFDVIDDLAQASQGELKSTLKTYNEGVVRNLSIDDTKVKVEEVAVARNVYQYRAMIDVDFEFDGGSDD</sequence>
<dbReference type="EMBL" id="SLZR01000010">
    <property type="protein sequence ID" value="TCS40200.1"/>
    <property type="molecule type" value="Genomic_DNA"/>
</dbReference>
<organism evidence="2 3">
    <name type="scientific">Reinekea marinisedimentorum</name>
    <dbReference type="NCBI Taxonomy" id="230495"/>
    <lineage>
        <taxon>Bacteria</taxon>
        <taxon>Pseudomonadati</taxon>
        <taxon>Pseudomonadota</taxon>
        <taxon>Gammaproteobacteria</taxon>
        <taxon>Oceanospirillales</taxon>
        <taxon>Saccharospirillaceae</taxon>
        <taxon>Reinekea</taxon>
    </lineage>
</organism>
<dbReference type="OrthoDB" id="5904423at2"/>
<keyword evidence="1" id="KW-0732">Signal</keyword>
<dbReference type="Proteomes" id="UP000295793">
    <property type="component" value="Unassembled WGS sequence"/>
</dbReference>
<evidence type="ECO:0000313" key="2">
    <source>
        <dbReference type="EMBL" id="TCS40200.1"/>
    </source>
</evidence>
<proteinExistence type="predicted"/>
<comment type="caution">
    <text evidence="2">The sequence shown here is derived from an EMBL/GenBank/DDBJ whole genome shotgun (WGS) entry which is preliminary data.</text>
</comment>
<reference evidence="2 3" key="1">
    <citation type="submission" date="2019-03" db="EMBL/GenBank/DDBJ databases">
        <title>Genomic Encyclopedia of Archaeal and Bacterial Type Strains, Phase II (KMG-II): from individual species to whole genera.</title>
        <authorList>
            <person name="Goeker M."/>
        </authorList>
    </citation>
    <scope>NUCLEOTIDE SEQUENCE [LARGE SCALE GENOMIC DNA]</scope>
    <source>
        <strain evidence="2 3">DSM 15388</strain>
    </source>
</reference>
<evidence type="ECO:0000256" key="1">
    <source>
        <dbReference type="SAM" id="SignalP"/>
    </source>
</evidence>
<dbReference type="PIRSF" id="PIRSF028299">
    <property type="entry name" value="UCP028299"/>
    <property type="match status" value="1"/>
</dbReference>
<dbReference type="AlphaFoldDB" id="A0A4R3I3D7"/>
<gene>
    <name evidence="2" type="ORF">BCF53_110122</name>
</gene>
<feature type="signal peptide" evidence="1">
    <location>
        <begin position="1"/>
        <end position="23"/>
    </location>
</feature>
<name>A0A4R3I3D7_9GAMM</name>
<evidence type="ECO:0000313" key="3">
    <source>
        <dbReference type="Proteomes" id="UP000295793"/>
    </source>
</evidence>
<accession>A0A4R3I3D7</accession>
<keyword evidence="3" id="KW-1185">Reference proteome</keyword>
<dbReference type="InterPro" id="IPR016879">
    <property type="entry name" value="UCP028299"/>
</dbReference>